<gene>
    <name evidence="1" type="ORF">Ga0061067_103224</name>
</gene>
<dbReference type="RefSeq" id="WP_055455034.1">
    <property type="nucleotide sequence ID" value="NZ_CYHE01000003.1"/>
</dbReference>
<dbReference type="EMBL" id="CYHE01000003">
    <property type="protein sequence ID" value="CUA94563.1"/>
    <property type="molecule type" value="Genomic_DNA"/>
</dbReference>
<evidence type="ECO:0000313" key="2">
    <source>
        <dbReference type="Proteomes" id="UP000183900"/>
    </source>
</evidence>
<dbReference type="OrthoDB" id="5342145at2"/>
<sequence length="403" mass="42811">MKIGAQTGSPASFYALLPAFTEFAGVADAGGYAPVPDDWIVCIADILQSTAAIAAGRYKDVNMVGVAVISALTNKLGVDQVPFVFGGDGATVLVPPEARGIAAEALAGVARLAGQVFSLDLRTALIPVSALRARGTDVLVRKFELSPGNYLAMFSGDGLQLAETILKDPDAVHPFLSGVEAPADPDLTGFSCRWEPLPSRHGQMVSLMVRPATTSDPAALKTLMSGLRQATGSDPQAAQMPEAPVTPQALSLRAAPDTLAREARLLGGGKLRLKEVLKIILGVAAVRFSRWTGWTIGPLKPSEYMQDMLTNTDYRKFDDTLRLVLDLNEQQISGLKAFLQAEFAAGRIIYGLHQSDTALMTCLVSDMAGRQHVHFVDGADGGLSVAARAFKERQQQLQNAQAI</sequence>
<protein>
    <recommendedName>
        <fullName evidence="3">DUF3095 domain-containing protein</fullName>
    </recommendedName>
</protein>
<accession>A0A0K6HUV0</accession>
<evidence type="ECO:0008006" key="3">
    <source>
        <dbReference type="Google" id="ProtNLM"/>
    </source>
</evidence>
<keyword evidence="2" id="KW-1185">Reference proteome</keyword>
<dbReference type="Proteomes" id="UP000183900">
    <property type="component" value="Unassembled WGS sequence"/>
</dbReference>
<dbReference type="AlphaFoldDB" id="A0A0K6HUV0"/>
<evidence type="ECO:0000313" key="1">
    <source>
        <dbReference type="EMBL" id="CUA94563.1"/>
    </source>
</evidence>
<name>A0A0K6HUV0_9HYPH</name>
<organism evidence="1 2">
    <name type="scientific">Pannonibacter indicus</name>
    <dbReference type="NCBI Taxonomy" id="466044"/>
    <lineage>
        <taxon>Bacteria</taxon>
        <taxon>Pseudomonadati</taxon>
        <taxon>Pseudomonadota</taxon>
        <taxon>Alphaproteobacteria</taxon>
        <taxon>Hyphomicrobiales</taxon>
        <taxon>Stappiaceae</taxon>
        <taxon>Pannonibacter</taxon>
    </lineage>
</organism>
<proteinExistence type="predicted"/>
<dbReference type="InterPro" id="IPR021445">
    <property type="entry name" value="DUF3095"/>
</dbReference>
<reference evidence="2" key="1">
    <citation type="submission" date="2015-08" db="EMBL/GenBank/DDBJ databases">
        <authorList>
            <person name="Varghese N."/>
        </authorList>
    </citation>
    <scope>NUCLEOTIDE SEQUENCE [LARGE SCALE GENOMIC DNA]</scope>
    <source>
        <strain evidence="2">DSM 23407</strain>
    </source>
</reference>
<dbReference type="Pfam" id="PF11294">
    <property type="entry name" value="DUF3095"/>
    <property type="match status" value="1"/>
</dbReference>